<dbReference type="Pfam" id="PF00487">
    <property type="entry name" value="FA_desaturase"/>
    <property type="match status" value="1"/>
</dbReference>
<feature type="transmembrane region" description="Helical" evidence="1">
    <location>
        <begin position="145"/>
        <end position="166"/>
    </location>
</feature>
<keyword evidence="4" id="KW-1185">Reference proteome</keyword>
<dbReference type="RefSeq" id="WP_055546932.1">
    <property type="nucleotide sequence ID" value="NZ_CP023699.1"/>
</dbReference>
<feature type="transmembrane region" description="Helical" evidence="1">
    <location>
        <begin position="248"/>
        <end position="265"/>
    </location>
</feature>
<keyword evidence="1" id="KW-1133">Transmembrane helix</keyword>
<accession>A0A5J6G632</accession>
<dbReference type="KEGG" id="ska:CP970_04025"/>
<feature type="transmembrane region" description="Helical" evidence="1">
    <location>
        <begin position="108"/>
        <end position="125"/>
    </location>
</feature>
<dbReference type="GO" id="GO:0006629">
    <property type="term" value="P:lipid metabolic process"/>
    <property type="evidence" value="ECO:0007669"/>
    <property type="project" value="InterPro"/>
</dbReference>
<feature type="transmembrane region" description="Helical" evidence="1">
    <location>
        <begin position="222"/>
        <end position="242"/>
    </location>
</feature>
<name>A0A5J6G632_STRKN</name>
<protein>
    <submittedName>
        <fullName evidence="3">Fatty acid desaturase</fullName>
    </submittedName>
</protein>
<sequence length="376" mass="42768">MTVADGAERRAIPWEPELERAMSRFSVKEAHDLLHGLFRPRMRIYWTDFLLSVTVGAVAFWAVDPLGGFSVLGVLAFLVSVFAVFRCFAFIHEIAHFRKKQAFGPFRLGWNVLFGIPMMIPIFMYECHGEHHNRKLYGTPQDAEYLPLARMAPSNVVGLLITPLVLPFFGPYRFGIVTPLSWCVPKVREYLYRNLSALKIDFDYRGRQPTAEEKWSWRLQEFLCLAWIAAAAVLLSTGTVPIARLVQWYALFVAVAFVNSLRLLAAHRYIGDEDEMSIVEQMMDTVNHPRARVLGELWAPVGLRLHALHHLMPGLPYHNYPVAHARLMAGLPEDSAYRLTESPGLFPSLRRLWSACRAHQRAGTLLDRTSPEGARA</sequence>
<gene>
    <name evidence="3" type="ORF">CP970_04025</name>
</gene>
<keyword evidence="1" id="KW-0812">Transmembrane</keyword>
<proteinExistence type="predicted"/>
<feature type="transmembrane region" description="Helical" evidence="1">
    <location>
        <begin position="69"/>
        <end position="88"/>
    </location>
</feature>
<dbReference type="OrthoDB" id="9792534at2"/>
<dbReference type="EMBL" id="CP023699">
    <property type="protein sequence ID" value="QEU90182.1"/>
    <property type="molecule type" value="Genomic_DNA"/>
</dbReference>
<reference evidence="3 4" key="1">
    <citation type="submission" date="2017-09" db="EMBL/GenBank/DDBJ databases">
        <authorList>
            <person name="Lee N."/>
            <person name="Cho B.-K."/>
        </authorList>
    </citation>
    <scope>NUCLEOTIDE SEQUENCE [LARGE SCALE GENOMIC DNA]</scope>
    <source>
        <strain evidence="3 4">ATCC 12853</strain>
    </source>
</reference>
<dbReference type="InterPro" id="IPR005804">
    <property type="entry name" value="FA_desaturase_dom"/>
</dbReference>
<dbReference type="AlphaFoldDB" id="A0A5J6G632"/>
<evidence type="ECO:0000313" key="3">
    <source>
        <dbReference type="EMBL" id="QEU90182.1"/>
    </source>
</evidence>
<feature type="transmembrane region" description="Helical" evidence="1">
    <location>
        <begin position="44"/>
        <end position="63"/>
    </location>
</feature>
<evidence type="ECO:0000256" key="1">
    <source>
        <dbReference type="SAM" id="Phobius"/>
    </source>
</evidence>
<feature type="domain" description="Fatty acid desaturase" evidence="2">
    <location>
        <begin position="73"/>
        <end position="336"/>
    </location>
</feature>
<keyword evidence="1" id="KW-0472">Membrane</keyword>
<evidence type="ECO:0000313" key="4">
    <source>
        <dbReference type="Proteomes" id="UP000325529"/>
    </source>
</evidence>
<evidence type="ECO:0000259" key="2">
    <source>
        <dbReference type="Pfam" id="PF00487"/>
    </source>
</evidence>
<dbReference type="Proteomes" id="UP000325529">
    <property type="component" value="Chromosome"/>
</dbReference>
<organism evidence="3 4">
    <name type="scientific">Streptomyces kanamyceticus</name>
    <dbReference type="NCBI Taxonomy" id="1967"/>
    <lineage>
        <taxon>Bacteria</taxon>
        <taxon>Bacillati</taxon>
        <taxon>Actinomycetota</taxon>
        <taxon>Actinomycetes</taxon>
        <taxon>Kitasatosporales</taxon>
        <taxon>Streptomycetaceae</taxon>
        <taxon>Streptomyces</taxon>
    </lineage>
</organism>